<dbReference type="RefSeq" id="WP_347298924.1">
    <property type="nucleotide sequence ID" value="NZ_JAFREL020000003.1"/>
</dbReference>
<name>A0ABV0EW61_9ENTE</name>
<dbReference type="PIRSF" id="PIRSF007023">
    <property type="entry name" value="UDP-Galf_transf"/>
    <property type="match status" value="1"/>
</dbReference>
<evidence type="ECO:0000313" key="5">
    <source>
        <dbReference type="Proteomes" id="UP000664357"/>
    </source>
</evidence>
<dbReference type="Gene3D" id="3.40.50.2000">
    <property type="entry name" value="Glycogen Phosphorylase B"/>
    <property type="match status" value="2"/>
</dbReference>
<evidence type="ECO:0000256" key="1">
    <source>
        <dbReference type="ARBA" id="ARBA00022679"/>
    </source>
</evidence>
<evidence type="ECO:0008006" key="6">
    <source>
        <dbReference type="Google" id="ProtNLM"/>
    </source>
</evidence>
<evidence type="ECO:0000259" key="2">
    <source>
        <dbReference type="Pfam" id="PF26334"/>
    </source>
</evidence>
<gene>
    <name evidence="4" type="ORF">JZO67_003794</name>
</gene>
<protein>
    <recommendedName>
        <fullName evidence="6">Beta-1,6-galactofuranosyltransferase</fullName>
    </recommendedName>
</protein>
<keyword evidence="1" id="KW-0808">Transferase</keyword>
<dbReference type="EMBL" id="JAFREL020000003">
    <property type="protein sequence ID" value="MEO1771813.1"/>
    <property type="molecule type" value="Genomic_DNA"/>
</dbReference>
<organism evidence="4 5">
    <name type="scientific">Candidatus Enterococcus ferrettii</name>
    <dbReference type="NCBI Taxonomy" id="2815324"/>
    <lineage>
        <taxon>Bacteria</taxon>
        <taxon>Bacillati</taxon>
        <taxon>Bacillota</taxon>
        <taxon>Bacilli</taxon>
        <taxon>Lactobacillales</taxon>
        <taxon>Enterococcaceae</taxon>
        <taxon>Enterococcus</taxon>
    </lineage>
</organism>
<dbReference type="Pfam" id="PF26334">
    <property type="entry name" value="Gtf3_N"/>
    <property type="match status" value="1"/>
</dbReference>
<dbReference type="Proteomes" id="UP000664357">
    <property type="component" value="Unassembled WGS sequence"/>
</dbReference>
<evidence type="ECO:0000313" key="4">
    <source>
        <dbReference type="EMBL" id="MEO1771813.1"/>
    </source>
</evidence>
<dbReference type="InterPro" id="IPR058591">
    <property type="entry name" value="Gtf3_N"/>
</dbReference>
<feature type="domain" description="Glucosyltransferase 3-like C-terminal" evidence="3">
    <location>
        <begin position="169"/>
        <end position="326"/>
    </location>
</feature>
<evidence type="ECO:0000259" key="3">
    <source>
        <dbReference type="Pfam" id="PF26337"/>
    </source>
</evidence>
<reference evidence="4 5" key="1">
    <citation type="submission" date="2024-02" db="EMBL/GenBank/DDBJ databases">
        <title>The Genome Sequence of Enterococcus sp. DIV0159.</title>
        <authorList>
            <person name="Earl A."/>
            <person name="Manson A."/>
            <person name="Gilmore M."/>
            <person name="Sanders J."/>
            <person name="Shea T."/>
            <person name="Howe W."/>
            <person name="Livny J."/>
            <person name="Cuomo C."/>
            <person name="Neafsey D."/>
            <person name="Birren B."/>
        </authorList>
    </citation>
    <scope>NUCLEOTIDE SEQUENCE [LARGE SCALE GENOMIC DNA]</scope>
    <source>
        <strain evidence="4 5">665A</strain>
    </source>
</reference>
<feature type="domain" description="Glucosyltransferase 3-like N-terminal" evidence="2">
    <location>
        <begin position="5"/>
        <end position="148"/>
    </location>
</feature>
<sequence>MSLANWLTYIVEGKSVDSVSKARNDISLIGDTIGFQRLYIYRYVDSNEDDRALIARIDGITAGVSAGDMIVYQYPSYNSYRFELNFLHQLKKRGATVVLLIHDSELLRGNNIPEELNLLNQSDWLITHSKKMEQQFILMGVKTPMLTKPLFDYLIPDSISLDSSLDKSIVFAGNIQKSIFLSNWPSKTKVAAFGTKGEIEFSKQVSYGGTYQQEELLRRMPKNRFGIAWDDNLQQGGNYQNYTRYNAPHKVSLYLALGLPVIVWKNAAIAEWISKYQLGFAIDSLKEIDLLFESLSTDELLKLKKRVNKFSQLLRKGIFTRNALLQVERDSLFKEVGDSECQME</sequence>
<dbReference type="Pfam" id="PF26337">
    <property type="entry name" value="Gtf3_C"/>
    <property type="match status" value="1"/>
</dbReference>
<keyword evidence="5" id="KW-1185">Reference proteome</keyword>
<accession>A0ABV0EW61</accession>
<dbReference type="InterPro" id="IPR058592">
    <property type="entry name" value="Gtf3_C"/>
</dbReference>
<proteinExistence type="predicted"/>
<comment type="caution">
    <text evidence="4">The sequence shown here is derived from an EMBL/GenBank/DDBJ whole genome shotgun (WGS) entry which is preliminary data.</text>
</comment>